<dbReference type="EMBL" id="JACGWS010000012">
    <property type="protein sequence ID" value="MBC8756612.1"/>
    <property type="molecule type" value="Genomic_DNA"/>
</dbReference>
<gene>
    <name evidence="2" type="ORF">H2O64_18210</name>
</gene>
<dbReference type="RefSeq" id="WP_187563650.1">
    <property type="nucleotide sequence ID" value="NZ_JACGWS010000012.1"/>
</dbReference>
<name>A0ABR7QDH9_9FLAO</name>
<evidence type="ECO:0000313" key="3">
    <source>
        <dbReference type="Proteomes" id="UP000619238"/>
    </source>
</evidence>
<sequence length="239" mass="27741">MSEENLPVSTNLEAIDFQLQLEKLQKEYDAMEQEVQTFKALLYSHLADEIVEVQELTVIYKELKLSKKQQRLSQKQRGKRYIAPKGLKVVAVQSEKTINSDDAQEKKRLYKEAMFHVHPDTFSMEPEQTELATEVTTKLIQIYKEGDLKALQAYHAHIFSDASLTALTENATVAIHASTTSHITIEIDALREQLHQLKNSSLYKVLSEYENPYTFVDELKVYYKDRLAKLRKRTRKAFK</sequence>
<evidence type="ECO:0000313" key="2">
    <source>
        <dbReference type="EMBL" id="MBC8756612.1"/>
    </source>
</evidence>
<feature type="coiled-coil region" evidence="1">
    <location>
        <begin position="14"/>
        <end position="41"/>
    </location>
</feature>
<accession>A0ABR7QDH9</accession>
<organism evidence="2 3">
    <name type="scientific">Kordia aestuariivivens</name>
    <dbReference type="NCBI Taxonomy" id="2759037"/>
    <lineage>
        <taxon>Bacteria</taxon>
        <taxon>Pseudomonadati</taxon>
        <taxon>Bacteroidota</taxon>
        <taxon>Flavobacteriia</taxon>
        <taxon>Flavobacteriales</taxon>
        <taxon>Flavobacteriaceae</taxon>
        <taxon>Kordia</taxon>
    </lineage>
</organism>
<keyword evidence="3" id="KW-1185">Reference proteome</keyword>
<evidence type="ECO:0000256" key="1">
    <source>
        <dbReference type="SAM" id="Coils"/>
    </source>
</evidence>
<protein>
    <recommendedName>
        <fullName evidence="4">J domain-containing protein</fullName>
    </recommendedName>
</protein>
<evidence type="ECO:0008006" key="4">
    <source>
        <dbReference type="Google" id="ProtNLM"/>
    </source>
</evidence>
<keyword evidence="1" id="KW-0175">Coiled coil</keyword>
<dbReference type="Proteomes" id="UP000619238">
    <property type="component" value="Unassembled WGS sequence"/>
</dbReference>
<reference evidence="2 3" key="1">
    <citation type="submission" date="2020-07" db="EMBL/GenBank/DDBJ databases">
        <title>Description of Kordia aestuariivivens sp. nov., isolated from a tidal flat.</title>
        <authorList>
            <person name="Park S."/>
            <person name="Yoon J.-H."/>
        </authorList>
    </citation>
    <scope>NUCLEOTIDE SEQUENCE [LARGE SCALE GENOMIC DNA]</scope>
    <source>
        <strain evidence="2 3">YSTF-M3</strain>
    </source>
</reference>
<proteinExistence type="predicted"/>
<comment type="caution">
    <text evidence="2">The sequence shown here is derived from an EMBL/GenBank/DDBJ whole genome shotgun (WGS) entry which is preliminary data.</text>
</comment>